<reference evidence="2 3" key="1">
    <citation type="submission" date="2018-11" db="EMBL/GenBank/DDBJ databases">
        <title>Genomic Encyclopedia of Type Strains, Phase IV (KMG-IV): sequencing the most valuable type-strain genomes for metagenomic binning, comparative biology and taxonomic classification.</title>
        <authorList>
            <person name="Goeker M."/>
        </authorList>
    </citation>
    <scope>NUCLEOTIDE SEQUENCE [LARGE SCALE GENOMIC DNA]</scope>
    <source>
        <strain evidence="2 3">DSM 26537</strain>
    </source>
</reference>
<keyword evidence="1" id="KW-0472">Membrane</keyword>
<keyword evidence="3" id="KW-1185">Reference proteome</keyword>
<accession>A0A3N1XWC2</accession>
<dbReference type="Proteomes" id="UP000273083">
    <property type="component" value="Unassembled WGS sequence"/>
</dbReference>
<proteinExistence type="predicted"/>
<dbReference type="EMBL" id="RJVG01000003">
    <property type="protein sequence ID" value="ROR29237.1"/>
    <property type="molecule type" value="Genomic_DNA"/>
</dbReference>
<name>A0A3N1XWC2_9FIRM</name>
<gene>
    <name evidence="2" type="ORF">EDD66_103173</name>
</gene>
<comment type="caution">
    <text evidence="2">The sequence shown here is derived from an EMBL/GenBank/DDBJ whole genome shotgun (WGS) entry which is preliminary data.</text>
</comment>
<evidence type="ECO:0000313" key="2">
    <source>
        <dbReference type="EMBL" id="ROR29237.1"/>
    </source>
</evidence>
<dbReference type="OrthoDB" id="2067405at2"/>
<protein>
    <submittedName>
        <fullName evidence="2">Uncharacterized protein</fullName>
    </submittedName>
</protein>
<evidence type="ECO:0000256" key="1">
    <source>
        <dbReference type="SAM" id="Phobius"/>
    </source>
</evidence>
<dbReference type="AlphaFoldDB" id="A0A3N1XWC2"/>
<evidence type="ECO:0000313" key="3">
    <source>
        <dbReference type="Proteomes" id="UP000273083"/>
    </source>
</evidence>
<dbReference type="RefSeq" id="WP_123608686.1">
    <property type="nucleotide sequence ID" value="NZ_RJVG01000003.1"/>
</dbReference>
<feature type="transmembrane region" description="Helical" evidence="1">
    <location>
        <begin position="6"/>
        <end position="26"/>
    </location>
</feature>
<keyword evidence="1" id="KW-0812">Transmembrane</keyword>
<keyword evidence="1" id="KW-1133">Transmembrane helix</keyword>
<sequence>MDFLRFFIVLLLPGFIAARSYSIIAADRRRNMVFNALIFDLLTFIINITGLFYFKAINTMTELLTSFECLSFTRKYALLSILVGIILSVIFGVITRFIPRFRRN</sequence>
<feature type="transmembrane region" description="Helical" evidence="1">
    <location>
        <begin position="76"/>
        <end position="98"/>
    </location>
</feature>
<feature type="transmembrane region" description="Helical" evidence="1">
    <location>
        <begin position="33"/>
        <end position="56"/>
    </location>
</feature>
<organism evidence="2 3">
    <name type="scientific">Mobilisporobacter senegalensis</name>
    <dbReference type="NCBI Taxonomy" id="1329262"/>
    <lineage>
        <taxon>Bacteria</taxon>
        <taxon>Bacillati</taxon>
        <taxon>Bacillota</taxon>
        <taxon>Clostridia</taxon>
        <taxon>Lachnospirales</taxon>
        <taxon>Lachnospiraceae</taxon>
        <taxon>Mobilisporobacter</taxon>
    </lineage>
</organism>